<comment type="subcellular location">
    <subcellularLocation>
        <location evidence="2 15 17">Cytoplasm</location>
    </subcellularLocation>
</comment>
<keyword evidence="9 15" id="KW-0808">Transferase</keyword>
<dbReference type="PANTHER" id="PTHR46417">
    <property type="entry name" value="TRNA (GUANINE-N(1)-)-METHYLTRANSFERASE"/>
    <property type="match status" value="1"/>
</dbReference>
<evidence type="ECO:0000256" key="8">
    <source>
        <dbReference type="ARBA" id="ARBA00022603"/>
    </source>
</evidence>
<dbReference type="STRING" id="1618659.UV11_C0001G0073"/>
<comment type="similarity">
    <text evidence="3 15 17">Belongs to the RNA methyltransferase TrmD family.</text>
</comment>
<comment type="caution">
    <text evidence="15">Lacks conserved residue(s) required for the propagation of feature annotation.</text>
</comment>
<dbReference type="NCBIfam" id="NF000648">
    <property type="entry name" value="PRK00026.1"/>
    <property type="match status" value="1"/>
</dbReference>
<gene>
    <name evidence="15" type="primary">trmD</name>
    <name evidence="19" type="ORF">UV11_C0001G0073</name>
</gene>
<dbReference type="InterPro" id="IPR029026">
    <property type="entry name" value="tRNA_m1G_MTases_N"/>
</dbReference>
<dbReference type="GO" id="GO:0002939">
    <property type="term" value="P:tRNA N1-guanine methylation"/>
    <property type="evidence" value="ECO:0007669"/>
    <property type="project" value="TreeGrafter"/>
</dbReference>
<dbReference type="InterPro" id="IPR002649">
    <property type="entry name" value="tRNA_m1G_MeTrfase_TrmD"/>
</dbReference>
<keyword evidence="10 15" id="KW-0949">S-adenosyl-L-methionine</keyword>
<comment type="function">
    <text evidence="1 15 17">Specifically methylates guanosine-37 in various tRNAs.</text>
</comment>
<keyword evidence="7 15" id="KW-0963">Cytoplasm</keyword>
<evidence type="ECO:0000256" key="6">
    <source>
        <dbReference type="ARBA" id="ARBA00014679"/>
    </source>
</evidence>
<dbReference type="HAMAP" id="MF_00605">
    <property type="entry name" value="TrmD"/>
    <property type="match status" value="1"/>
</dbReference>
<dbReference type="InterPro" id="IPR016009">
    <property type="entry name" value="tRNA_MeTrfase_TRMD/TRM10"/>
</dbReference>
<dbReference type="PATRIC" id="fig|1618659.3.peg.78"/>
<dbReference type="InterPro" id="IPR023148">
    <property type="entry name" value="tRNA_m1G_MeTrfase_C_sf"/>
</dbReference>
<dbReference type="Proteomes" id="UP000034036">
    <property type="component" value="Unassembled WGS sequence"/>
</dbReference>
<dbReference type="EC" id="2.1.1.228" evidence="5 15"/>
<evidence type="ECO:0000256" key="5">
    <source>
        <dbReference type="ARBA" id="ARBA00012807"/>
    </source>
</evidence>
<evidence type="ECO:0000256" key="2">
    <source>
        <dbReference type="ARBA" id="ARBA00004496"/>
    </source>
</evidence>
<keyword evidence="8 15" id="KW-0489">Methyltransferase</keyword>
<feature type="binding site" evidence="15 16">
    <location>
        <position position="119"/>
    </location>
    <ligand>
        <name>S-adenosyl-L-methionine</name>
        <dbReference type="ChEBI" id="CHEBI:59789"/>
    </ligand>
</feature>
<protein>
    <recommendedName>
        <fullName evidence="6 15">tRNA (guanine-N(1)-)-methyltransferase</fullName>
        <ecNumber evidence="5 15">2.1.1.228</ecNumber>
    </recommendedName>
    <alternativeName>
        <fullName evidence="12 15">M1G-methyltransferase</fullName>
    </alternativeName>
    <alternativeName>
        <fullName evidence="13 15">tRNA [GM37] methyltransferase</fullName>
    </alternativeName>
</protein>
<evidence type="ECO:0000256" key="12">
    <source>
        <dbReference type="ARBA" id="ARBA00029736"/>
    </source>
</evidence>
<dbReference type="NCBIfam" id="TIGR00088">
    <property type="entry name" value="trmD"/>
    <property type="match status" value="1"/>
</dbReference>
<organism evidence="19 20">
    <name type="scientific">Candidatus Giovannonibacteria bacterium GW2011_GWF2_42_19</name>
    <dbReference type="NCBI Taxonomy" id="1618659"/>
    <lineage>
        <taxon>Bacteria</taxon>
        <taxon>Candidatus Giovannoniibacteriota</taxon>
    </lineage>
</organism>
<dbReference type="Pfam" id="PF01746">
    <property type="entry name" value="tRNA_m1G_MT"/>
    <property type="match status" value="1"/>
</dbReference>
<dbReference type="SUPFAM" id="SSF75217">
    <property type="entry name" value="alpha/beta knot"/>
    <property type="match status" value="1"/>
</dbReference>
<evidence type="ECO:0000256" key="16">
    <source>
        <dbReference type="PIRSR" id="PIRSR000386-1"/>
    </source>
</evidence>
<comment type="catalytic activity">
    <reaction evidence="14 15 17">
        <text>guanosine(37) in tRNA + S-adenosyl-L-methionine = N(1)-methylguanosine(37) in tRNA + S-adenosyl-L-homocysteine + H(+)</text>
        <dbReference type="Rhea" id="RHEA:36899"/>
        <dbReference type="Rhea" id="RHEA-COMP:10145"/>
        <dbReference type="Rhea" id="RHEA-COMP:10147"/>
        <dbReference type="ChEBI" id="CHEBI:15378"/>
        <dbReference type="ChEBI" id="CHEBI:57856"/>
        <dbReference type="ChEBI" id="CHEBI:59789"/>
        <dbReference type="ChEBI" id="CHEBI:73542"/>
        <dbReference type="ChEBI" id="CHEBI:74269"/>
        <dbReference type="EC" id="2.1.1.228"/>
    </reaction>
</comment>
<keyword evidence="11 15" id="KW-0819">tRNA processing</keyword>
<dbReference type="EMBL" id="LCDF01000001">
    <property type="protein sequence ID" value="KKS48978.1"/>
    <property type="molecule type" value="Genomic_DNA"/>
</dbReference>
<evidence type="ECO:0000259" key="18">
    <source>
        <dbReference type="Pfam" id="PF01746"/>
    </source>
</evidence>
<dbReference type="Gene3D" id="1.10.1270.20">
    <property type="entry name" value="tRNA(m1g37)methyltransferase, domain 2"/>
    <property type="match status" value="1"/>
</dbReference>
<dbReference type="InterPro" id="IPR029028">
    <property type="entry name" value="Alpha/beta_knot_MTases"/>
</dbReference>
<dbReference type="PIRSF" id="PIRSF000386">
    <property type="entry name" value="tRNA_mtase"/>
    <property type="match status" value="1"/>
</dbReference>
<evidence type="ECO:0000256" key="10">
    <source>
        <dbReference type="ARBA" id="ARBA00022691"/>
    </source>
</evidence>
<evidence type="ECO:0000256" key="17">
    <source>
        <dbReference type="RuleBase" id="RU003464"/>
    </source>
</evidence>
<evidence type="ECO:0000256" key="7">
    <source>
        <dbReference type="ARBA" id="ARBA00022490"/>
    </source>
</evidence>
<evidence type="ECO:0000313" key="19">
    <source>
        <dbReference type="EMBL" id="KKS48978.1"/>
    </source>
</evidence>
<dbReference type="Gene3D" id="3.40.1280.10">
    <property type="match status" value="1"/>
</dbReference>
<evidence type="ECO:0000256" key="11">
    <source>
        <dbReference type="ARBA" id="ARBA00022694"/>
    </source>
</evidence>
<accession>A0A0G1CHC7</accession>
<dbReference type="PANTHER" id="PTHR46417:SF1">
    <property type="entry name" value="TRNA (GUANINE-N(1)-)-METHYLTRANSFERASE"/>
    <property type="match status" value="1"/>
</dbReference>
<evidence type="ECO:0000256" key="14">
    <source>
        <dbReference type="ARBA" id="ARBA00047783"/>
    </source>
</evidence>
<feature type="domain" description="tRNA methyltransferase TRMD/TRM10-type" evidence="18">
    <location>
        <begin position="4"/>
        <end position="243"/>
    </location>
</feature>
<evidence type="ECO:0000256" key="3">
    <source>
        <dbReference type="ARBA" id="ARBA00007630"/>
    </source>
</evidence>
<comment type="caution">
    <text evidence="19">The sequence shown here is derived from an EMBL/GenBank/DDBJ whole genome shotgun (WGS) entry which is preliminary data.</text>
</comment>
<evidence type="ECO:0000256" key="9">
    <source>
        <dbReference type="ARBA" id="ARBA00022679"/>
    </source>
</evidence>
<evidence type="ECO:0000256" key="15">
    <source>
        <dbReference type="HAMAP-Rule" id="MF_00605"/>
    </source>
</evidence>
<comment type="subunit">
    <text evidence="4 15 17">Homodimer.</text>
</comment>
<proteinExistence type="inferred from homology"/>
<sequence>MSKIRFNIITIFPKIFDSYFSESIIKRAILKKKVEIKIHNLRDFSADKKHHKVDDRPFGGGAGMVLMAGPILRAVEKIQLGCPTTKLKIAVLSVKGKQFNQKIAHDWSKKYSNFIFVTGRYEGIDERVITALRRQPCAVEEISIGPYITTDGDVAAMVVVSALTRLIPGVIQEESLKEESFNPKLKTKNIKLVTKNYKLKTDLEYPHYTRPEVFKWRGKKYPVPKILLSGNHAEIEKWRNAKRGGVKMRKARR</sequence>
<name>A0A0G1CHC7_9BACT</name>
<dbReference type="GO" id="GO:0005829">
    <property type="term" value="C:cytosol"/>
    <property type="evidence" value="ECO:0007669"/>
    <property type="project" value="TreeGrafter"/>
</dbReference>
<evidence type="ECO:0000256" key="4">
    <source>
        <dbReference type="ARBA" id="ARBA00011738"/>
    </source>
</evidence>
<evidence type="ECO:0000313" key="20">
    <source>
        <dbReference type="Proteomes" id="UP000034036"/>
    </source>
</evidence>
<evidence type="ECO:0000256" key="1">
    <source>
        <dbReference type="ARBA" id="ARBA00002634"/>
    </source>
</evidence>
<dbReference type="AlphaFoldDB" id="A0A0G1CHC7"/>
<evidence type="ECO:0000256" key="13">
    <source>
        <dbReference type="ARBA" id="ARBA00033392"/>
    </source>
</evidence>
<dbReference type="GO" id="GO:0052906">
    <property type="term" value="F:tRNA (guanine(37)-N1)-methyltransferase activity"/>
    <property type="evidence" value="ECO:0007669"/>
    <property type="project" value="UniProtKB-UniRule"/>
</dbReference>
<reference evidence="19 20" key="1">
    <citation type="journal article" date="2015" name="Nature">
        <title>rRNA introns, odd ribosomes, and small enigmatic genomes across a large radiation of phyla.</title>
        <authorList>
            <person name="Brown C.T."/>
            <person name="Hug L.A."/>
            <person name="Thomas B.C."/>
            <person name="Sharon I."/>
            <person name="Castelle C.J."/>
            <person name="Singh A."/>
            <person name="Wilkins M.J."/>
            <person name="Williams K.H."/>
            <person name="Banfield J.F."/>
        </authorList>
    </citation>
    <scope>NUCLEOTIDE SEQUENCE [LARGE SCALE GENOMIC DNA]</scope>
</reference>